<proteinExistence type="predicted"/>
<dbReference type="GeneID" id="113873804"/>
<reference evidence="3" key="2">
    <citation type="submission" date="2025-08" db="UniProtKB">
        <authorList>
            <consortium name="RefSeq"/>
        </authorList>
    </citation>
    <scope>IDENTIFICATION</scope>
    <source>
        <tissue evidence="3">Young leaves</tissue>
    </source>
</reference>
<dbReference type="Pfam" id="PF05553">
    <property type="entry name" value="DUF761"/>
    <property type="match status" value="1"/>
</dbReference>
<dbReference type="KEGG" id="aprc:113873804"/>
<keyword evidence="2" id="KW-1185">Reference proteome</keyword>
<evidence type="ECO:0000313" key="3">
    <source>
        <dbReference type="RefSeq" id="XP_027367930.1"/>
    </source>
</evidence>
<dbReference type="AlphaFoldDB" id="A0A8B8MH86"/>
<feature type="compositionally biased region" description="Basic and acidic residues" evidence="1">
    <location>
        <begin position="146"/>
        <end position="159"/>
    </location>
</feature>
<protein>
    <submittedName>
        <fullName evidence="3">Uncharacterized protein LOC113873804</fullName>
    </submittedName>
</protein>
<evidence type="ECO:0000256" key="1">
    <source>
        <dbReference type="SAM" id="MobiDB-lite"/>
    </source>
</evidence>
<feature type="region of interest" description="Disordered" evidence="1">
    <location>
        <begin position="98"/>
        <end position="164"/>
    </location>
</feature>
<organism evidence="2 3">
    <name type="scientific">Abrus precatorius</name>
    <name type="common">Indian licorice</name>
    <name type="synonym">Glycine abrus</name>
    <dbReference type="NCBI Taxonomy" id="3816"/>
    <lineage>
        <taxon>Eukaryota</taxon>
        <taxon>Viridiplantae</taxon>
        <taxon>Streptophyta</taxon>
        <taxon>Embryophyta</taxon>
        <taxon>Tracheophyta</taxon>
        <taxon>Spermatophyta</taxon>
        <taxon>Magnoliopsida</taxon>
        <taxon>eudicotyledons</taxon>
        <taxon>Gunneridae</taxon>
        <taxon>Pentapetalae</taxon>
        <taxon>rosids</taxon>
        <taxon>fabids</taxon>
        <taxon>Fabales</taxon>
        <taxon>Fabaceae</taxon>
        <taxon>Papilionoideae</taxon>
        <taxon>50 kb inversion clade</taxon>
        <taxon>NPAAA clade</taxon>
        <taxon>indigoferoid/millettioid clade</taxon>
        <taxon>Abreae</taxon>
        <taxon>Abrus</taxon>
    </lineage>
</organism>
<reference evidence="2" key="1">
    <citation type="journal article" date="2019" name="Toxins">
        <title>Detection of Abrin-Like and Prepropulchellin-Like Toxin Genes and Transcripts Using Whole Genome Sequencing and Full-Length Transcript Sequencing of Abrus precatorius.</title>
        <authorList>
            <person name="Hovde B.T."/>
            <person name="Daligault H.E."/>
            <person name="Hanschen E.R."/>
            <person name="Kunde Y.A."/>
            <person name="Johnson M.B."/>
            <person name="Starkenburg S.R."/>
            <person name="Johnson S.L."/>
        </authorList>
    </citation>
    <scope>NUCLEOTIDE SEQUENCE [LARGE SCALE GENOMIC DNA]</scope>
</reference>
<dbReference type="PANTHER" id="PTHR36378">
    <property type="entry name" value="COTTON FIBER PROTEIN"/>
    <property type="match status" value="1"/>
</dbReference>
<dbReference type="PANTHER" id="PTHR36378:SF1">
    <property type="entry name" value="COTTON FIBER PROTEIN"/>
    <property type="match status" value="1"/>
</dbReference>
<feature type="compositionally biased region" description="Low complexity" evidence="1">
    <location>
        <begin position="113"/>
        <end position="127"/>
    </location>
</feature>
<dbReference type="OrthoDB" id="1926607at2759"/>
<name>A0A8B8MH86_ABRPR</name>
<dbReference type="InterPro" id="IPR008480">
    <property type="entry name" value="DUF761_pln"/>
</dbReference>
<sequence length="205" mass="23038">MIISINPEAIRLDHESNKTKTTQQHGSNSLKKKGKGSKNIFKVALFMMRGRSRKSKVLPAVNEESKSVWRKLVGSMRPLHLQSNESLQHNAITSQPKEMITSSPSENGEDGFESSSEFGCSPSPSSSRYASAVGLNEMVSEEESDQKEKEELEVVKDNDNDGDDMIDAKAEEFIAQFYQQMRLQNLDIVDNHYREISMRSLGLPL</sequence>
<dbReference type="Proteomes" id="UP000694853">
    <property type="component" value="Unplaced"/>
</dbReference>
<dbReference type="RefSeq" id="XP_027367930.1">
    <property type="nucleotide sequence ID" value="XM_027512129.1"/>
</dbReference>
<gene>
    <name evidence="3" type="primary">LOC113873804</name>
</gene>
<feature type="region of interest" description="Disordered" evidence="1">
    <location>
        <begin position="15"/>
        <end position="35"/>
    </location>
</feature>
<evidence type="ECO:0000313" key="2">
    <source>
        <dbReference type="Proteomes" id="UP000694853"/>
    </source>
</evidence>
<accession>A0A8B8MH86</accession>